<proteinExistence type="predicted"/>
<evidence type="ECO:0000256" key="2">
    <source>
        <dbReference type="ARBA" id="ARBA00022803"/>
    </source>
</evidence>
<keyword evidence="2 3" id="KW-0802">TPR repeat</keyword>
<dbReference type="EMBL" id="CAJOAZ010007017">
    <property type="protein sequence ID" value="CAF4151639.1"/>
    <property type="molecule type" value="Genomic_DNA"/>
</dbReference>
<dbReference type="InterPro" id="IPR011990">
    <property type="entry name" value="TPR-like_helical_dom_sf"/>
</dbReference>
<dbReference type="PANTHER" id="PTHR45641:SF1">
    <property type="entry name" value="AAA+ ATPASE DOMAIN-CONTAINING PROTEIN"/>
    <property type="match status" value="1"/>
</dbReference>
<feature type="repeat" description="TPR" evidence="3">
    <location>
        <begin position="718"/>
        <end position="751"/>
    </location>
</feature>
<feature type="repeat" description="TPR" evidence="3">
    <location>
        <begin position="760"/>
        <end position="793"/>
    </location>
</feature>
<dbReference type="AlphaFoldDB" id="A0A819YDT1"/>
<feature type="repeat" description="TPR" evidence="3">
    <location>
        <begin position="844"/>
        <end position="877"/>
    </location>
</feature>
<evidence type="ECO:0000256" key="3">
    <source>
        <dbReference type="PROSITE-ProRule" id="PRU00339"/>
    </source>
</evidence>
<reference evidence="5" key="1">
    <citation type="submission" date="2021-02" db="EMBL/GenBank/DDBJ databases">
        <authorList>
            <person name="Nowell W R."/>
        </authorList>
    </citation>
    <scope>NUCLEOTIDE SEQUENCE</scope>
</reference>
<dbReference type="SUPFAM" id="SSF56399">
    <property type="entry name" value="ADP-ribosylation"/>
    <property type="match status" value="1"/>
</dbReference>
<dbReference type="PANTHER" id="PTHR45641">
    <property type="entry name" value="TETRATRICOPEPTIDE REPEAT PROTEIN (AFU_ORTHOLOGUE AFUA_6G03870)"/>
    <property type="match status" value="1"/>
</dbReference>
<feature type="repeat" description="TPR" evidence="3">
    <location>
        <begin position="592"/>
        <end position="625"/>
    </location>
</feature>
<dbReference type="InterPro" id="IPR006597">
    <property type="entry name" value="Sel1-like"/>
</dbReference>
<dbReference type="EMBL" id="CAJNOG010000122">
    <property type="protein sequence ID" value="CAF0975009.1"/>
    <property type="molecule type" value="Genomic_DNA"/>
</dbReference>
<dbReference type="Pfam" id="PF13174">
    <property type="entry name" value="TPR_6"/>
    <property type="match status" value="1"/>
</dbReference>
<feature type="repeat" description="TPR" evidence="3">
    <location>
        <begin position="550"/>
        <end position="583"/>
    </location>
</feature>
<dbReference type="SMART" id="SM00671">
    <property type="entry name" value="SEL1"/>
    <property type="match status" value="7"/>
</dbReference>
<feature type="repeat" description="TPR" evidence="3">
    <location>
        <begin position="802"/>
        <end position="835"/>
    </location>
</feature>
<feature type="repeat" description="TPR" evidence="3">
    <location>
        <begin position="466"/>
        <end position="499"/>
    </location>
</feature>
<dbReference type="PRINTS" id="PR00381">
    <property type="entry name" value="KINESINLIGHT"/>
</dbReference>
<dbReference type="Gene3D" id="3.90.176.10">
    <property type="entry name" value="Toxin ADP-ribosyltransferase, Chain A, domain 1"/>
    <property type="match status" value="1"/>
</dbReference>
<dbReference type="SUPFAM" id="SSF48452">
    <property type="entry name" value="TPR-like"/>
    <property type="match status" value="2"/>
</dbReference>
<organism evidence="5 6">
    <name type="scientific">Adineta steineri</name>
    <dbReference type="NCBI Taxonomy" id="433720"/>
    <lineage>
        <taxon>Eukaryota</taxon>
        <taxon>Metazoa</taxon>
        <taxon>Spiralia</taxon>
        <taxon>Gnathifera</taxon>
        <taxon>Rotifera</taxon>
        <taxon>Eurotatoria</taxon>
        <taxon>Bdelloidea</taxon>
        <taxon>Adinetida</taxon>
        <taxon>Adinetidae</taxon>
        <taxon>Adineta</taxon>
    </lineage>
</organism>
<feature type="repeat" description="TPR" evidence="3">
    <location>
        <begin position="886"/>
        <end position="919"/>
    </location>
</feature>
<gene>
    <name evidence="4" type="ORF">JYZ213_LOCUS14606</name>
    <name evidence="5" type="ORF">OXD698_LOCUS38102</name>
</gene>
<dbReference type="PROSITE" id="PS50005">
    <property type="entry name" value="TPR"/>
    <property type="match status" value="12"/>
</dbReference>
<dbReference type="Pfam" id="PF13424">
    <property type="entry name" value="TPR_12"/>
    <property type="match status" value="6"/>
</dbReference>
<evidence type="ECO:0000256" key="1">
    <source>
        <dbReference type="ARBA" id="ARBA00022737"/>
    </source>
</evidence>
<dbReference type="SMART" id="SM00028">
    <property type="entry name" value="TPR"/>
    <property type="match status" value="12"/>
</dbReference>
<evidence type="ECO:0000313" key="6">
    <source>
        <dbReference type="Proteomes" id="UP000663844"/>
    </source>
</evidence>
<dbReference type="Gene3D" id="1.25.40.10">
    <property type="entry name" value="Tetratricopeptide repeat domain"/>
    <property type="match status" value="5"/>
</dbReference>
<accession>A0A819YDT1</accession>
<dbReference type="InterPro" id="IPR019734">
    <property type="entry name" value="TPR_rpt"/>
</dbReference>
<dbReference type="Proteomes" id="UP000663844">
    <property type="component" value="Unassembled WGS sequence"/>
</dbReference>
<feature type="repeat" description="TPR" evidence="3">
    <location>
        <begin position="928"/>
        <end position="961"/>
    </location>
</feature>
<sequence>MVDNKSITSVQTNTQANAKFTSNVFQDAVANRCINRQRMQNVLLIWLDNNINENSADYDNTIKQLECVVNNINTFTVGEECVEFIQTITNNKVCMIVSGLLGKHIVPHVHDMSQVDTILIFCNNQEWHKQWIKEWPKIRGVFIDITSICEALQHTAHQCEQNATSISFVALNKKLDQLDPSFMYTQILKEILLTINFEDKHIKEFITYSREAFVRNEYDLHHIEKFERDYHDRRPIWWYTNQCFLYRILNSALRLMDIDIIVRMGFFINDLHRDIQRLHLEQFDDYQSGKTFTVYRGQCLSKQDFVEMTKTKGGLLSFNNFLSTSKNRDVSLCFAPQAAINPDLVGVLFVISINPTDSTTPFASVTDVGYFHAEDEVLFSMHTIFRIGDITTMDENNHLYQANLTLTNDNDQDLRTLSDQIRQETFPDQEGWYRLGQLLIKMGQCNKAQEIYQVLFNQTTNESDKASIYYQLGCIKYNQGEYQEALSSYEKALTIRQQLLPSNHPGLGDSYNKIGTVHDSIGDNQKALSYYEKALVIRQQSLPSNHPDLGASNNNIGLMYYKMGDYSKALSSHEKAFIIRRQSLPFNHPDLAKSYNNIGLVYDSIGDYPKALSSHKKALEIKQHSLPSNHPDFSASYNNIGLMYYKMRDYPKALSYCEKALAIQQQSLPSNHPYFSSSYYNIGLVYKNMGDYHKALSSHEKALIIQQQSLPSNHPDLTMSYNNIGNVYYNMGDYLKALSSHEKALIIRSQSLSFNHPDLGASYNNIGNVYSNMNDYSKALSYYEKGLAIQQQSLPSDHPHVGASCNNIGIVYSYMGDYPKALSYYEKGLAVHQQSLPYNHPDLAKSYNNIGLVYNNMDDYPKALSYCEKAITIQQQSLPSNHPDLGMFYINIGSVHYNMGDYPKALSYYEKAFAIRQQSLSSNHRDLGASCNNIGLVYENMGDYLKAHSFYERAVQIGQQSLPKNHPNLQKYRRNLEDIKKKL</sequence>
<dbReference type="PROSITE" id="PS50293">
    <property type="entry name" value="TPR_REGION"/>
    <property type="match status" value="4"/>
</dbReference>
<dbReference type="Proteomes" id="UP000663845">
    <property type="component" value="Unassembled WGS sequence"/>
</dbReference>
<feature type="repeat" description="TPR" evidence="3">
    <location>
        <begin position="676"/>
        <end position="709"/>
    </location>
</feature>
<feature type="repeat" description="TPR" evidence="3">
    <location>
        <begin position="634"/>
        <end position="667"/>
    </location>
</feature>
<feature type="repeat" description="TPR" evidence="3">
    <location>
        <begin position="508"/>
        <end position="541"/>
    </location>
</feature>
<dbReference type="PROSITE" id="PS51996">
    <property type="entry name" value="TR_MART"/>
    <property type="match status" value="1"/>
</dbReference>
<protein>
    <submittedName>
        <fullName evidence="5">Uncharacterized protein</fullName>
    </submittedName>
</protein>
<keyword evidence="1" id="KW-0677">Repeat</keyword>
<evidence type="ECO:0000313" key="5">
    <source>
        <dbReference type="EMBL" id="CAF4151639.1"/>
    </source>
</evidence>
<evidence type="ECO:0000313" key="4">
    <source>
        <dbReference type="EMBL" id="CAF0975009.1"/>
    </source>
</evidence>
<name>A0A819YDT1_9BILA</name>
<comment type="caution">
    <text evidence="5">The sequence shown here is derived from an EMBL/GenBank/DDBJ whole genome shotgun (WGS) entry which is preliminary data.</text>
</comment>